<gene>
    <name evidence="8" type="ORF">SAMN05216406_1079</name>
</gene>
<comment type="similarity">
    <text evidence="2">Belongs to the CRISPR-associated Csm5 family.</text>
</comment>
<dbReference type="AlphaFoldDB" id="A0A1H2DWQ7"/>
<name>A0A1H2DWQ7_9PROT</name>
<dbReference type="GO" id="GO:0051607">
    <property type="term" value="P:defense response to virus"/>
    <property type="evidence" value="ECO:0007669"/>
    <property type="project" value="UniProtKB-KW"/>
</dbReference>
<accession>A0A1H2DWQ7</accession>
<dbReference type="KEGG" id="nur:ATY38_03700"/>
<evidence type="ECO:0000256" key="2">
    <source>
        <dbReference type="ARBA" id="ARBA00006680"/>
    </source>
</evidence>
<reference evidence="9" key="1">
    <citation type="submission" date="2016-10" db="EMBL/GenBank/DDBJ databases">
        <authorList>
            <person name="Varghese N."/>
            <person name="Submissions S."/>
        </authorList>
    </citation>
    <scope>NUCLEOTIDE SEQUENCE [LARGE SCALE GENOMIC DNA]</scope>
    <source>
        <strain evidence="9">Nm10</strain>
    </source>
</reference>
<evidence type="ECO:0000256" key="5">
    <source>
        <dbReference type="ARBA" id="ARBA00023118"/>
    </source>
</evidence>
<keyword evidence="4" id="KW-0694">RNA-binding</keyword>
<evidence type="ECO:0000256" key="4">
    <source>
        <dbReference type="ARBA" id="ARBA00022884"/>
    </source>
</evidence>
<comment type="function">
    <text evidence="1">This subunit might be involved in maturation of a crRNA intermediate to its mature form.</text>
</comment>
<dbReference type="Pfam" id="PF03787">
    <property type="entry name" value="RAMPs"/>
    <property type="match status" value="1"/>
</dbReference>
<dbReference type="GO" id="GO:0003723">
    <property type="term" value="F:RNA binding"/>
    <property type="evidence" value="ECO:0007669"/>
    <property type="project" value="UniProtKB-KW"/>
</dbReference>
<dbReference type="InterPro" id="IPR005537">
    <property type="entry name" value="RAMP_III_fam"/>
</dbReference>
<organism evidence="8 9">
    <name type="scientific">Nitrosomonas ureae</name>
    <dbReference type="NCBI Taxonomy" id="44577"/>
    <lineage>
        <taxon>Bacteria</taxon>
        <taxon>Pseudomonadati</taxon>
        <taxon>Pseudomonadota</taxon>
        <taxon>Betaproteobacteria</taxon>
        <taxon>Nitrosomonadales</taxon>
        <taxon>Nitrosomonadaceae</taxon>
        <taxon>Nitrosomonas</taxon>
    </lineage>
</organism>
<proteinExistence type="inferred from homology"/>
<dbReference type="Proteomes" id="UP000182882">
    <property type="component" value="Unassembled WGS sequence"/>
</dbReference>
<dbReference type="EMBL" id="FNLN01000007">
    <property type="protein sequence ID" value="SDT87244.1"/>
    <property type="molecule type" value="Genomic_DNA"/>
</dbReference>
<evidence type="ECO:0000259" key="7">
    <source>
        <dbReference type="Pfam" id="PF03787"/>
    </source>
</evidence>
<dbReference type="PANTHER" id="PTHR38007">
    <property type="entry name" value="CRISPR SYSTEM CMS PROTEIN CSM5"/>
    <property type="match status" value="1"/>
</dbReference>
<keyword evidence="9" id="KW-1185">Reference proteome</keyword>
<evidence type="ECO:0000256" key="6">
    <source>
        <dbReference type="ARBA" id="ARBA00031720"/>
    </source>
</evidence>
<dbReference type="RefSeq" id="WP_062558112.1">
    <property type="nucleotide sequence ID" value="NZ_CP013341.1"/>
</dbReference>
<keyword evidence="5" id="KW-0051">Antiviral defense</keyword>
<evidence type="ECO:0000256" key="1">
    <source>
        <dbReference type="ARBA" id="ARBA00003088"/>
    </source>
</evidence>
<evidence type="ECO:0000256" key="3">
    <source>
        <dbReference type="ARBA" id="ARBA00016113"/>
    </source>
</evidence>
<dbReference type="PANTHER" id="PTHR38007:SF1">
    <property type="entry name" value="CRISPR SYSTEM CMS PROTEIN CSM5"/>
    <property type="match status" value="1"/>
</dbReference>
<dbReference type="InterPro" id="IPR010173">
    <property type="entry name" value="CRISPR-assoc_Csm5"/>
</dbReference>
<evidence type="ECO:0000313" key="9">
    <source>
        <dbReference type="Proteomes" id="UP000182882"/>
    </source>
</evidence>
<evidence type="ECO:0000313" key="8">
    <source>
        <dbReference type="EMBL" id="SDT87244.1"/>
    </source>
</evidence>
<sequence length="571" mass="65531">MSDFLQHYTLTYTPLSPIHIGTGDSYEPTNYVIDNGTLYEFDTGGALTALTETDRNELNRIVNARASEDMLKAVQRFFYERRDRLKPWAINTMPVLDGVANYYAERIGQTDNHKGGGNQKFNKLEIDRTAYNPINRHPVLFGSSIKGAIRTALLSQVNGKQALSQQDAEKFNLENLSPYERKQREREQKNIFPRLNQTLFQFSAGKFELDPLRLLQFADAAWNDCDGLPTAQILVSVNRKKELKRDKHGNEIFGQAEKNENLCKLLESVPAWRYRAFSGALNLQTTVGVMSKEKLPNENLLFNIRQIAAYCNDHYKPILESEIEVMRERGFLDSEWDKNMQALLSNLSAKSISERVFLLRVGRHSGAEAVTIEGVRHIKIMKGNPEYQSKTKTLWLAANDPKQRTGLFPFGWLLVEVHPSNTPVNDWTELAELCRSQHAQAMQWAEKRAAERLATEQHREQQAIERQRLLEEEQARIAEQQAEEQRRAALTPQQLQIETLRQQFEQKQANKVREQISGQLYGDLRRLIEQAADWPDEARLELSAVAKNIVQFIGAADNKKAKELIKTLLMH</sequence>
<protein>
    <recommendedName>
        <fullName evidence="3">CRISPR system Cms protein Csm5</fullName>
    </recommendedName>
    <alternativeName>
        <fullName evidence="6">CRISPR type III A-associated protein Csm5</fullName>
    </alternativeName>
</protein>
<feature type="domain" description="CRISPR type III-associated protein" evidence="7">
    <location>
        <begin position="12"/>
        <end position="221"/>
    </location>
</feature>